<organism evidence="10 11">
    <name type="scientific">Urocitellus parryii</name>
    <name type="common">Arctic ground squirrel</name>
    <name type="synonym">Spermophilus parryii</name>
    <dbReference type="NCBI Taxonomy" id="9999"/>
    <lineage>
        <taxon>Eukaryota</taxon>
        <taxon>Metazoa</taxon>
        <taxon>Chordata</taxon>
        <taxon>Craniata</taxon>
        <taxon>Vertebrata</taxon>
        <taxon>Euteleostomi</taxon>
        <taxon>Mammalia</taxon>
        <taxon>Eutheria</taxon>
        <taxon>Euarchontoglires</taxon>
        <taxon>Glires</taxon>
        <taxon>Rodentia</taxon>
        <taxon>Sciuromorpha</taxon>
        <taxon>Sciuridae</taxon>
        <taxon>Xerinae</taxon>
        <taxon>Marmotini</taxon>
        <taxon>Urocitellus</taxon>
    </lineage>
</organism>
<dbReference type="GO" id="GO:0031638">
    <property type="term" value="P:zymogen activation"/>
    <property type="evidence" value="ECO:0007669"/>
    <property type="project" value="TreeGrafter"/>
</dbReference>
<dbReference type="GeneTree" id="ENSGT00940000157963"/>
<dbReference type="GO" id="GO:0004252">
    <property type="term" value="F:serine-type endopeptidase activity"/>
    <property type="evidence" value="ECO:0007669"/>
    <property type="project" value="TreeGrafter"/>
</dbReference>
<evidence type="ECO:0000256" key="1">
    <source>
        <dbReference type="ARBA" id="ARBA00004613"/>
    </source>
</evidence>
<sequence length="139" mass="15270">WVQITMCWVWGLLSSYQGVSGGAAAFSDKENRCAGRVEILHQHSWGTVCDFSWDLNDAHVVCRQMGCGEALNAVHEALFGEGSGPIWLDDLKCTGKESHVWNCPSLGWGQHHCTHKMDAGAICSGMASEFPTVLENEKF</sequence>
<keyword evidence="3 8" id="KW-0732">Signal</keyword>
<feature type="disulfide bond" evidence="7">
    <location>
        <begin position="62"/>
        <end position="123"/>
    </location>
</feature>
<dbReference type="Proteomes" id="UP000694417">
    <property type="component" value="Unplaced"/>
</dbReference>
<dbReference type="SUPFAM" id="SSF56487">
    <property type="entry name" value="SRCR-like"/>
    <property type="match status" value="1"/>
</dbReference>
<dbReference type="SMART" id="SM00202">
    <property type="entry name" value="SR"/>
    <property type="match status" value="1"/>
</dbReference>
<feature type="signal peptide" evidence="8">
    <location>
        <begin position="1"/>
        <end position="21"/>
    </location>
</feature>
<keyword evidence="6" id="KW-0325">Glycoprotein</keyword>
<evidence type="ECO:0000313" key="11">
    <source>
        <dbReference type="Proteomes" id="UP000694417"/>
    </source>
</evidence>
<dbReference type="PANTHER" id="PTHR48071">
    <property type="entry name" value="SRCR DOMAIN-CONTAINING PROTEIN"/>
    <property type="match status" value="1"/>
</dbReference>
<comment type="subcellular location">
    <subcellularLocation>
        <location evidence="1">Secreted</location>
    </subcellularLocation>
</comment>
<dbReference type="PANTHER" id="PTHR48071:SF15">
    <property type="entry name" value="SRCR DOMAIN-CONTAINING PROTEIN"/>
    <property type="match status" value="1"/>
</dbReference>
<feature type="disulfide bond" evidence="7">
    <location>
        <begin position="49"/>
        <end position="113"/>
    </location>
</feature>
<keyword evidence="4" id="KW-0677">Repeat</keyword>
<dbReference type="PROSITE" id="PS50287">
    <property type="entry name" value="SRCR_2"/>
    <property type="match status" value="1"/>
</dbReference>
<evidence type="ECO:0000256" key="6">
    <source>
        <dbReference type="ARBA" id="ARBA00023180"/>
    </source>
</evidence>
<keyword evidence="2" id="KW-0964">Secreted</keyword>
<evidence type="ECO:0000256" key="5">
    <source>
        <dbReference type="ARBA" id="ARBA00023157"/>
    </source>
</evidence>
<proteinExistence type="predicted"/>
<dbReference type="Ensembl" id="ENSUPAT00010013333.1">
    <property type="protein sequence ID" value="ENSUPAP00010011608.1"/>
    <property type="gene ID" value="ENSUPAG00010009427.1"/>
</dbReference>
<dbReference type="InterPro" id="IPR036772">
    <property type="entry name" value="SRCR-like_dom_sf"/>
</dbReference>
<dbReference type="InterPro" id="IPR001190">
    <property type="entry name" value="SRCR"/>
</dbReference>
<dbReference type="Gene3D" id="3.10.250.10">
    <property type="entry name" value="SRCR-like domain"/>
    <property type="match status" value="1"/>
</dbReference>
<name>A0A8D2HGW0_UROPR</name>
<dbReference type="FunFam" id="3.10.250.10:FF:000009">
    <property type="entry name" value="WC1"/>
    <property type="match status" value="1"/>
</dbReference>
<accession>A0A8D2HGW0</accession>
<dbReference type="PRINTS" id="PR00258">
    <property type="entry name" value="SPERACTRCPTR"/>
</dbReference>
<feature type="chain" id="PRO_5034421619" description="SRCR domain-containing protein" evidence="8">
    <location>
        <begin position="22"/>
        <end position="139"/>
    </location>
</feature>
<dbReference type="GO" id="GO:0005886">
    <property type="term" value="C:plasma membrane"/>
    <property type="evidence" value="ECO:0007669"/>
    <property type="project" value="TreeGrafter"/>
</dbReference>
<evidence type="ECO:0000256" key="7">
    <source>
        <dbReference type="PROSITE-ProRule" id="PRU00196"/>
    </source>
</evidence>
<dbReference type="Pfam" id="PF00530">
    <property type="entry name" value="SRCR"/>
    <property type="match status" value="1"/>
</dbReference>
<reference evidence="10" key="1">
    <citation type="submission" date="2025-08" db="UniProtKB">
        <authorList>
            <consortium name="Ensembl"/>
        </authorList>
    </citation>
    <scope>IDENTIFICATION</scope>
</reference>
<feature type="disulfide bond" evidence="7">
    <location>
        <begin position="93"/>
        <end position="103"/>
    </location>
</feature>
<evidence type="ECO:0000256" key="3">
    <source>
        <dbReference type="ARBA" id="ARBA00022729"/>
    </source>
</evidence>
<evidence type="ECO:0000256" key="2">
    <source>
        <dbReference type="ARBA" id="ARBA00022525"/>
    </source>
</evidence>
<evidence type="ECO:0000256" key="8">
    <source>
        <dbReference type="SAM" id="SignalP"/>
    </source>
</evidence>
<evidence type="ECO:0000313" key="10">
    <source>
        <dbReference type="Ensembl" id="ENSUPAP00010011608.1"/>
    </source>
</evidence>
<reference evidence="10" key="2">
    <citation type="submission" date="2025-09" db="UniProtKB">
        <authorList>
            <consortium name="Ensembl"/>
        </authorList>
    </citation>
    <scope>IDENTIFICATION</scope>
</reference>
<dbReference type="AlphaFoldDB" id="A0A8D2HGW0"/>
<keyword evidence="5 7" id="KW-1015">Disulfide bond</keyword>
<protein>
    <recommendedName>
        <fullName evidence="9">SRCR domain-containing protein</fullName>
    </recommendedName>
</protein>
<evidence type="ECO:0000259" key="9">
    <source>
        <dbReference type="PROSITE" id="PS50287"/>
    </source>
</evidence>
<keyword evidence="11" id="KW-1185">Reference proteome</keyword>
<dbReference type="GO" id="GO:0005615">
    <property type="term" value="C:extracellular space"/>
    <property type="evidence" value="ECO:0007669"/>
    <property type="project" value="TreeGrafter"/>
</dbReference>
<feature type="domain" description="SRCR" evidence="9">
    <location>
        <begin position="16"/>
        <end position="124"/>
    </location>
</feature>
<evidence type="ECO:0000256" key="4">
    <source>
        <dbReference type="ARBA" id="ARBA00022737"/>
    </source>
</evidence>